<organism evidence="1 2">
    <name type="scientific">Dethiosulfatarculus sandiegensis</name>
    <dbReference type="NCBI Taxonomy" id="1429043"/>
    <lineage>
        <taxon>Bacteria</taxon>
        <taxon>Pseudomonadati</taxon>
        <taxon>Thermodesulfobacteriota</taxon>
        <taxon>Desulfarculia</taxon>
        <taxon>Desulfarculales</taxon>
        <taxon>Desulfarculaceae</taxon>
        <taxon>Dethiosulfatarculus</taxon>
    </lineage>
</organism>
<accession>A0A0D2HK73</accession>
<keyword evidence="2" id="KW-1185">Reference proteome</keyword>
<dbReference type="AlphaFoldDB" id="A0A0D2HK73"/>
<dbReference type="EMBL" id="AZAC01000078">
    <property type="protein sequence ID" value="KIX11023.1"/>
    <property type="molecule type" value="Genomic_DNA"/>
</dbReference>
<evidence type="ECO:0000313" key="1">
    <source>
        <dbReference type="EMBL" id="KIX11023.1"/>
    </source>
</evidence>
<evidence type="ECO:0000313" key="2">
    <source>
        <dbReference type="Proteomes" id="UP000032233"/>
    </source>
</evidence>
<proteinExistence type="predicted"/>
<gene>
    <name evidence="1" type="ORF">X474_27260</name>
</gene>
<dbReference type="InParanoid" id="A0A0D2HK73"/>
<reference evidence="1 2" key="1">
    <citation type="submission" date="2013-11" db="EMBL/GenBank/DDBJ databases">
        <title>Metagenomic analysis of a methanogenic consortium involved in long chain n-alkane degradation.</title>
        <authorList>
            <person name="Davidova I.A."/>
            <person name="Callaghan A.V."/>
            <person name="Wawrik B."/>
            <person name="Pruitt S."/>
            <person name="Marks C."/>
            <person name="Duncan K.E."/>
            <person name="Suflita J.M."/>
        </authorList>
    </citation>
    <scope>NUCLEOTIDE SEQUENCE [LARGE SCALE GENOMIC DNA]</scope>
    <source>
        <strain evidence="1 2">SPR</strain>
    </source>
</reference>
<protein>
    <submittedName>
        <fullName evidence="1">Uncharacterized protein</fullName>
    </submittedName>
</protein>
<name>A0A0D2HK73_9BACT</name>
<sequence length="31" mass="3845">MEYFPVSSIFLQAGFYPEKVYYPQKFYFIKI</sequence>
<dbReference type="Proteomes" id="UP000032233">
    <property type="component" value="Unassembled WGS sequence"/>
</dbReference>
<comment type="caution">
    <text evidence="1">The sequence shown here is derived from an EMBL/GenBank/DDBJ whole genome shotgun (WGS) entry which is preliminary data.</text>
</comment>